<accession>A0A225DWM1</accession>
<dbReference type="RefSeq" id="WP_088253435.1">
    <property type="nucleotide sequence ID" value="NZ_NIDE01000002.1"/>
</dbReference>
<dbReference type="EMBL" id="NIDE01000002">
    <property type="protein sequence ID" value="OWK45751.1"/>
    <property type="molecule type" value="Genomic_DNA"/>
</dbReference>
<organism evidence="1 2">
    <name type="scientific">Fimbriiglobus ruber</name>
    <dbReference type="NCBI Taxonomy" id="1908690"/>
    <lineage>
        <taxon>Bacteria</taxon>
        <taxon>Pseudomonadati</taxon>
        <taxon>Planctomycetota</taxon>
        <taxon>Planctomycetia</taxon>
        <taxon>Gemmatales</taxon>
        <taxon>Gemmataceae</taxon>
        <taxon>Fimbriiglobus</taxon>
    </lineage>
</organism>
<evidence type="ECO:0000313" key="2">
    <source>
        <dbReference type="Proteomes" id="UP000214646"/>
    </source>
</evidence>
<sequence>MSATPLDVAVPIDMHQNAINNRVVQVLASAPSSPLQGQEYFDSTLGQFGICTNATGPVWAYMGTGGGSVTSVAATVPSALLAISGTPITTSGTLAFTLVSQSANAIFAAPNGTGGTPTFRAMVAADVPKTLDHTWISDFDTEVRTSRLDQMAAPTSAVSMNGQKITNLGTPTSGTDAANKAYVDSVAQGVPLKPLAQAATTAALPSCTYANGTSGVGATLTAGSNGALTIDGYAVQTGDVVLVKNQATAAQNGLYDVTQTGNGSTPFILTRDADMDTSGEFQGALVLVNQGTTNSGSAWVCTTATPTVGTTNIVFAEFNKAADLTAGTGIAISGNTVSVSLTAGTGISVSGATISSTGNRTYSATIGDGSTTSFSITQSTHGLTASQALKVTVRNVSTGAEWLTYNTVDTSGNVTVQFTTAPTTNQFRAIIQG</sequence>
<proteinExistence type="predicted"/>
<name>A0A225DWM1_9BACT</name>
<protein>
    <submittedName>
        <fullName evidence="1">Phage tail fiber</fullName>
    </submittedName>
</protein>
<keyword evidence="2" id="KW-1185">Reference proteome</keyword>
<evidence type="ECO:0000313" key="1">
    <source>
        <dbReference type="EMBL" id="OWK45751.1"/>
    </source>
</evidence>
<reference evidence="2" key="1">
    <citation type="submission" date="2017-06" db="EMBL/GenBank/DDBJ databases">
        <title>Genome analysis of Fimbriiglobus ruber SP5, the first member of the order Planctomycetales with confirmed chitinolytic capability.</title>
        <authorList>
            <person name="Ravin N.V."/>
            <person name="Rakitin A.L."/>
            <person name="Ivanova A.A."/>
            <person name="Beletsky A.V."/>
            <person name="Kulichevskaya I.S."/>
            <person name="Mardanov A.V."/>
            <person name="Dedysh S.N."/>
        </authorList>
    </citation>
    <scope>NUCLEOTIDE SEQUENCE [LARGE SCALE GENOMIC DNA]</scope>
    <source>
        <strain evidence="2">SP5</strain>
    </source>
</reference>
<dbReference type="AlphaFoldDB" id="A0A225DWM1"/>
<dbReference type="Proteomes" id="UP000214646">
    <property type="component" value="Unassembled WGS sequence"/>
</dbReference>
<gene>
    <name evidence="1" type="ORF">FRUB_02082</name>
</gene>
<comment type="caution">
    <text evidence="1">The sequence shown here is derived from an EMBL/GenBank/DDBJ whole genome shotgun (WGS) entry which is preliminary data.</text>
</comment>
<dbReference type="OrthoDB" id="1031347at2"/>